<keyword evidence="12" id="KW-1185">Reference proteome</keyword>
<dbReference type="CDD" id="cd04732">
    <property type="entry name" value="HisA"/>
    <property type="match status" value="1"/>
</dbReference>
<dbReference type="EMBL" id="JADPKZ010000038">
    <property type="protein sequence ID" value="MBF8377770.1"/>
    <property type="molecule type" value="Genomic_DNA"/>
</dbReference>
<dbReference type="Pfam" id="PF00977">
    <property type="entry name" value="His_biosynth"/>
    <property type="match status" value="1"/>
</dbReference>
<dbReference type="GO" id="GO:0016853">
    <property type="term" value="F:isomerase activity"/>
    <property type="evidence" value="ECO:0007669"/>
    <property type="project" value="UniProtKB-KW"/>
</dbReference>
<dbReference type="SUPFAM" id="SSF51366">
    <property type="entry name" value="Ribulose-phoshate binding barrel"/>
    <property type="match status" value="1"/>
</dbReference>
<comment type="pathway">
    <text evidence="3 9">Amino-acid biosynthesis; L-histidine biosynthesis; L-histidine from 5-phospho-alpha-D-ribose 1-diphosphate: step 4/9.</text>
</comment>
<comment type="caution">
    <text evidence="11">The sequence shown here is derived from an EMBL/GenBank/DDBJ whole genome shotgun (WGS) entry which is preliminary data.</text>
</comment>
<comment type="similarity">
    <text evidence="4 9 10">Belongs to the HisA/HisF family.</text>
</comment>
<dbReference type="PANTHER" id="PTHR43090">
    <property type="entry name" value="1-(5-PHOSPHORIBOSYL)-5-[(5-PHOSPHORIBOSYLAMINO)METHYLIDENEAMINO] IMIDAZOLE-4-CARBOXAMIDE ISOMERASE"/>
    <property type="match status" value="1"/>
</dbReference>
<dbReference type="InterPro" id="IPR011060">
    <property type="entry name" value="RibuloseP-bd_barrel"/>
</dbReference>
<evidence type="ECO:0000256" key="5">
    <source>
        <dbReference type="ARBA" id="ARBA00022490"/>
    </source>
</evidence>
<accession>A0ABS0F381</accession>
<evidence type="ECO:0000256" key="8">
    <source>
        <dbReference type="ARBA" id="ARBA00023235"/>
    </source>
</evidence>
<dbReference type="EC" id="5.3.1.16" evidence="9"/>
<reference evidence="11 12" key="1">
    <citation type="submission" date="2020-11" db="EMBL/GenBank/DDBJ databases">
        <title>Genomic insight of Alicyclobacillus mali FL 18 reveals a new arsenic-resistant strain, with potential in environmental biotechnology.</title>
        <authorList>
            <person name="Fiorentino G."/>
            <person name="Gallo G."/>
            <person name="Aulitto M."/>
        </authorList>
    </citation>
    <scope>NUCLEOTIDE SEQUENCE [LARGE SCALE GENOMIC DNA]</scope>
    <source>
        <strain evidence="11 12">FL 18</strain>
    </source>
</reference>
<proteinExistence type="inferred from homology"/>
<comment type="catalytic activity">
    <reaction evidence="1 9">
        <text>1-(5-phospho-beta-D-ribosyl)-5-[(5-phospho-beta-D-ribosylamino)methylideneamino]imidazole-4-carboxamide = 5-[(5-phospho-1-deoxy-D-ribulos-1-ylimino)methylamino]-1-(5-phospho-beta-D-ribosyl)imidazole-4-carboxamide</text>
        <dbReference type="Rhea" id="RHEA:15469"/>
        <dbReference type="ChEBI" id="CHEBI:58435"/>
        <dbReference type="ChEBI" id="CHEBI:58525"/>
        <dbReference type="EC" id="5.3.1.16"/>
    </reaction>
</comment>
<keyword evidence="8 9" id="KW-0413">Isomerase</keyword>
<evidence type="ECO:0000256" key="3">
    <source>
        <dbReference type="ARBA" id="ARBA00005133"/>
    </source>
</evidence>
<dbReference type="Proteomes" id="UP000642910">
    <property type="component" value="Unassembled WGS sequence"/>
</dbReference>
<evidence type="ECO:0000256" key="1">
    <source>
        <dbReference type="ARBA" id="ARBA00000901"/>
    </source>
</evidence>
<evidence type="ECO:0000256" key="2">
    <source>
        <dbReference type="ARBA" id="ARBA00004496"/>
    </source>
</evidence>
<evidence type="ECO:0000256" key="6">
    <source>
        <dbReference type="ARBA" id="ARBA00022605"/>
    </source>
</evidence>
<evidence type="ECO:0000313" key="12">
    <source>
        <dbReference type="Proteomes" id="UP000642910"/>
    </source>
</evidence>
<evidence type="ECO:0000256" key="4">
    <source>
        <dbReference type="ARBA" id="ARBA00009667"/>
    </source>
</evidence>
<evidence type="ECO:0000256" key="10">
    <source>
        <dbReference type="RuleBase" id="RU003657"/>
    </source>
</evidence>
<evidence type="ECO:0000256" key="9">
    <source>
        <dbReference type="HAMAP-Rule" id="MF_01014"/>
    </source>
</evidence>
<protein>
    <recommendedName>
        <fullName evidence="9">1-(5-phosphoribosyl)-5-[(5-phosphoribosylamino)methylideneamino] imidazole-4-carboxamide isomerase</fullName>
        <ecNumber evidence="9">5.3.1.16</ecNumber>
    </recommendedName>
    <alternativeName>
        <fullName evidence="9">Phosphoribosylformimino-5-aminoimidazole carboxamide ribotide isomerase</fullName>
    </alternativeName>
</protein>
<feature type="active site" description="Proton donor" evidence="9">
    <location>
        <position position="137"/>
    </location>
</feature>
<keyword evidence="6 9" id="KW-0028">Amino-acid biosynthesis</keyword>
<dbReference type="InterPro" id="IPR006062">
    <property type="entry name" value="His_biosynth"/>
</dbReference>
<sequence length="252" mass="26514">MSGLGFTVYPAIDILGGEVVRLRQGDYQQVTRYEGHPAEVAGRLCDAGARFLHVVDLDAARSGQSENERAVRAIVGTAASYGAEVQVGGGIRTREAIARWLEAGVARVVIGTAVRHVEVVAEWAQEFGGHRLVAGLDGRKGRLAVSGWLEETEWSIFDLARELAKVGLVQALVTDVERDGTGEGPNLDLAIGVQQSGLFAIASGGIGSIDDVVAARRAGLAGAVIGKALHDGRIHLGELFQRLAQEEEGGAC</sequence>
<feature type="active site" description="Proton acceptor" evidence="9">
    <location>
        <position position="13"/>
    </location>
</feature>
<dbReference type="InterPro" id="IPR044524">
    <property type="entry name" value="Isoase_HisA-like"/>
</dbReference>
<evidence type="ECO:0000256" key="7">
    <source>
        <dbReference type="ARBA" id="ARBA00023102"/>
    </source>
</evidence>
<name>A0ABS0F381_9BACL</name>
<keyword evidence="5 9" id="KW-0963">Cytoplasm</keyword>
<dbReference type="Gene3D" id="3.20.20.70">
    <property type="entry name" value="Aldolase class I"/>
    <property type="match status" value="1"/>
</dbReference>
<gene>
    <name evidence="9" type="primary">hisA</name>
    <name evidence="11" type="ORF">IW967_07810</name>
</gene>
<evidence type="ECO:0000313" key="11">
    <source>
        <dbReference type="EMBL" id="MBF8377770.1"/>
    </source>
</evidence>
<keyword evidence="7 9" id="KW-0368">Histidine biosynthesis</keyword>
<dbReference type="InterPro" id="IPR013785">
    <property type="entry name" value="Aldolase_TIM"/>
</dbReference>
<dbReference type="InterPro" id="IPR023016">
    <property type="entry name" value="HisA/PriA"/>
</dbReference>
<dbReference type="HAMAP" id="MF_01014">
    <property type="entry name" value="HisA"/>
    <property type="match status" value="1"/>
</dbReference>
<dbReference type="PANTHER" id="PTHR43090:SF2">
    <property type="entry name" value="1-(5-PHOSPHORIBOSYL)-5-[(5-PHOSPHORIBOSYLAMINO)METHYLIDENEAMINO] IMIDAZOLE-4-CARBOXAMIDE ISOMERASE"/>
    <property type="match status" value="1"/>
</dbReference>
<organism evidence="11 12">
    <name type="scientific">Alicyclobacillus mali</name>
    <name type="common">ex Roth et al. 2021</name>
    <dbReference type="NCBI Taxonomy" id="1123961"/>
    <lineage>
        <taxon>Bacteria</taxon>
        <taxon>Bacillati</taxon>
        <taxon>Bacillota</taxon>
        <taxon>Bacilli</taxon>
        <taxon>Bacillales</taxon>
        <taxon>Alicyclobacillaceae</taxon>
        <taxon>Alicyclobacillus</taxon>
    </lineage>
</organism>
<comment type="subcellular location">
    <subcellularLocation>
        <location evidence="2 9">Cytoplasm</location>
    </subcellularLocation>
</comment>
<dbReference type="RefSeq" id="WP_067847910.1">
    <property type="nucleotide sequence ID" value="NZ_JADPKZ010000038.1"/>
</dbReference>